<dbReference type="Proteomes" id="UP000189883">
    <property type="component" value="Chromosome"/>
</dbReference>
<evidence type="ECO:0000259" key="1">
    <source>
        <dbReference type="PROSITE" id="PS50943"/>
    </source>
</evidence>
<dbReference type="CDD" id="cd00093">
    <property type="entry name" value="HTH_XRE"/>
    <property type="match status" value="1"/>
</dbReference>
<name>A0A1S7DUE6_RIEAN</name>
<keyword evidence="2" id="KW-0238">DNA-binding</keyword>
<dbReference type="InterPro" id="IPR010982">
    <property type="entry name" value="Lambda_DNA-bd_dom_sf"/>
</dbReference>
<dbReference type="SUPFAM" id="SSF47413">
    <property type="entry name" value="lambda repressor-like DNA-binding domains"/>
    <property type="match status" value="1"/>
</dbReference>
<feature type="domain" description="HTH cro/C1-type" evidence="1">
    <location>
        <begin position="83"/>
        <end position="131"/>
    </location>
</feature>
<dbReference type="AlphaFoldDB" id="A0A1S7DUE6"/>
<evidence type="ECO:0000313" key="2">
    <source>
        <dbReference type="EMBL" id="AQY22688.1"/>
    </source>
</evidence>
<dbReference type="InterPro" id="IPR001387">
    <property type="entry name" value="Cro/C1-type_HTH"/>
</dbReference>
<proteinExistence type="predicted"/>
<dbReference type="EMBL" id="CP011859">
    <property type="protein sequence ID" value="AQY22688.1"/>
    <property type="molecule type" value="Genomic_DNA"/>
</dbReference>
<dbReference type="Pfam" id="PF01381">
    <property type="entry name" value="HTH_3"/>
    <property type="match status" value="1"/>
</dbReference>
<accession>A0A1S7DUE6</accession>
<protein>
    <submittedName>
        <fullName evidence="2">DNA-binding protein</fullName>
    </submittedName>
</protein>
<sequence>MKKVHAIIERANDGSYSIYLKEKNLGFGLVGTGDTVEEAKEDFMVCIDEVKELYEEEGKEFPNLSVGFSYDTASLLQYYSKFITLAGLQRLTGVSQGQLSHYLTGRRNPSPTTTKKIQSALNNFGEELQQLRIV</sequence>
<dbReference type="InterPro" id="IPR035069">
    <property type="entry name" value="TTHA1013/TTHA0281-like"/>
</dbReference>
<dbReference type="Gene3D" id="1.10.260.40">
    <property type="entry name" value="lambda repressor-like DNA-binding domains"/>
    <property type="match status" value="1"/>
</dbReference>
<reference evidence="2 3" key="1">
    <citation type="submission" date="2015-06" db="EMBL/GenBank/DDBJ databases">
        <title>R. anatipestifer strain HXb2 is the most virulent strain so far, and the genome sequence would help us uncover the pathogenesis.</title>
        <authorList>
            <person name="Hu Q."/>
            <person name="Qi J."/>
            <person name="Bo H."/>
            <person name="Liu G."/>
            <person name="Tao M."/>
            <person name="Ding Y."/>
            <person name="Xue Y."/>
        </authorList>
    </citation>
    <scope>NUCLEOTIDE SEQUENCE [LARGE SCALE GENOMIC DNA]</scope>
    <source>
        <strain evidence="2 3">HXb2</strain>
    </source>
</reference>
<dbReference type="PROSITE" id="PS50943">
    <property type="entry name" value="HTH_CROC1"/>
    <property type="match status" value="1"/>
</dbReference>
<dbReference type="SUPFAM" id="SSF143100">
    <property type="entry name" value="TTHA1013/TTHA0281-like"/>
    <property type="match status" value="1"/>
</dbReference>
<organism evidence="2 3">
    <name type="scientific">Riemerella anatipestifer</name>
    <name type="common">Moraxella anatipestifer</name>
    <dbReference type="NCBI Taxonomy" id="34085"/>
    <lineage>
        <taxon>Bacteria</taxon>
        <taxon>Pseudomonadati</taxon>
        <taxon>Bacteroidota</taxon>
        <taxon>Flavobacteriia</taxon>
        <taxon>Flavobacteriales</taxon>
        <taxon>Weeksellaceae</taxon>
        <taxon>Riemerella</taxon>
    </lineage>
</organism>
<dbReference type="SMART" id="SM00530">
    <property type="entry name" value="HTH_XRE"/>
    <property type="match status" value="1"/>
</dbReference>
<gene>
    <name evidence="2" type="ORF">AB406_1746</name>
</gene>
<dbReference type="GO" id="GO:0003677">
    <property type="term" value="F:DNA binding"/>
    <property type="evidence" value="ECO:0007669"/>
    <property type="project" value="UniProtKB-KW"/>
</dbReference>
<evidence type="ECO:0000313" key="3">
    <source>
        <dbReference type="Proteomes" id="UP000189883"/>
    </source>
</evidence>
<dbReference type="RefSeq" id="WP_079207838.1">
    <property type="nucleotide sequence ID" value="NZ_CP011859.1"/>
</dbReference>